<name>A0A9D1LKI8_9CLOT</name>
<reference evidence="3" key="2">
    <citation type="journal article" date="2021" name="PeerJ">
        <title>Extensive microbial diversity within the chicken gut microbiome revealed by metagenomics and culture.</title>
        <authorList>
            <person name="Gilroy R."/>
            <person name="Ravi A."/>
            <person name="Getino M."/>
            <person name="Pursley I."/>
            <person name="Horton D.L."/>
            <person name="Alikhan N.F."/>
            <person name="Baker D."/>
            <person name="Gharbi K."/>
            <person name="Hall N."/>
            <person name="Watson M."/>
            <person name="Adriaenssens E.M."/>
            <person name="Foster-Nyarko E."/>
            <person name="Jarju S."/>
            <person name="Secka A."/>
            <person name="Antonio M."/>
            <person name="Oren A."/>
            <person name="Chaudhuri R.R."/>
            <person name="La Ragione R."/>
            <person name="Hildebrand F."/>
            <person name="Pallen M.J."/>
        </authorList>
    </citation>
    <scope>NUCLEOTIDE SEQUENCE</scope>
    <source>
        <strain evidence="3">CHK191-8634</strain>
    </source>
</reference>
<evidence type="ECO:0008006" key="5">
    <source>
        <dbReference type="Google" id="ProtNLM"/>
    </source>
</evidence>
<keyword evidence="1" id="KW-0812">Transmembrane</keyword>
<dbReference type="EMBL" id="DVMR01000055">
    <property type="protein sequence ID" value="HIU44038.1"/>
    <property type="molecule type" value="Genomic_DNA"/>
</dbReference>
<gene>
    <name evidence="3" type="ORF">IAB67_07050</name>
</gene>
<evidence type="ECO:0000256" key="1">
    <source>
        <dbReference type="SAM" id="Phobius"/>
    </source>
</evidence>
<evidence type="ECO:0000256" key="2">
    <source>
        <dbReference type="SAM" id="SignalP"/>
    </source>
</evidence>
<reference evidence="3" key="1">
    <citation type="submission" date="2020-10" db="EMBL/GenBank/DDBJ databases">
        <authorList>
            <person name="Gilroy R."/>
        </authorList>
    </citation>
    <scope>NUCLEOTIDE SEQUENCE</scope>
    <source>
        <strain evidence="3">CHK191-8634</strain>
    </source>
</reference>
<sequence length="168" mass="18807">MKRLPPLILAVYLLLTTTVSADLIAIAPSDSFYAAHIDDCRYEPHEYVTNGTEGYVTLWYTPEMQRKYDNAANGLTFSGPYLYTAPDGAEWIAVQSEDPRDSFVWVLRSDCAELTENGTAADGVELIPAAEHIPYVFRLTNLTVFLIAALAIATWLLIRRLFASRKTQ</sequence>
<feature type="signal peptide" evidence="2">
    <location>
        <begin position="1"/>
        <end position="21"/>
    </location>
</feature>
<keyword evidence="1" id="KW-0472">Membrane</keyword>
<organism evidence="3 4">
    <name type="scientific">Candidatus Ventrousia excrementavium</name>
    <dbReference type="NCBI Taxonomy" id="2840961"/>
    <lineage>
        <taxon>Bacteria</taxon>
        <taxon>Bacillati</taxon>
        <taxon>Bacillota</taxon>
        <taxon>Clostridia</taxon>
        <taxon>Eubacteriales</taxon>
        <taxon>Clostridiaceae</taxon>
        <taxon>Clostridiaceae incertae sedis</taxon>
        <taxon>Candidatus Ventrousia</taxon>
    </lineage>
</organism>
<protein>
    <recommendedName>
        <fullName evidence="5">C-type lysozyme inhibitor domain-containing protein</fullName>
    </recommendedName>
</protein>
<keyword evidence="2" id="KW-0732">Signal</keyword>
<feature type="transmembrane region" description="Helical" evidence="1">
    <location>
        <begin position="135"/>
        <end position="158"/>
    </location>
</feature>
<dbReference type="Proteomes" id="UP000824073">
    <property type="component" value="Unassembled WGS sequence"/>
</dbReference>
<feature type="chain" id="PRO_5038854543" description="C-type lysozyme inhibitor domain-containing protein" evidence="2">
    <location>
        <begin position="22"/>
        <end position="168"/>
    </location>
</feature>
<accession>A0A9D1LKI8</accession>
<keyword evidence="1" id="KW-1133">Transmembrane helix</keyword>
<evidence type="ECO:0000313" key="3">
    <source>
        <dbReference type="EMBL" id="HIU44038.1"/>
    </source>
</evidence>
<proteinExistence type="predicted"/>
<comment type="caution">
    <text evidence="3">The sequence shown here is derived from an EMBL/GenBank/DDBJ whole genome shotgun (WGS) entry which is preliminary data.</text>
</comment>
<dbReference type="AlphaFoldDB" id="A0A9D1LKI8"/>
<evidence type="ECO:0000313" key="4">
    <source>
        <dbReference type="Proteomes" id="UP000824073"/>
    </source>
</evidence>